<feature type="compositionally biased region" description="Basic and acidic residues" evidence="5">
    <location>
        <begin position="154"/>
        <end position="172"/>
    </location>
</feature>
<comment type="caution">
    <text evidence="9">The sequence shown here is derived from an EMBL/GenBank/DDBJ whole genome shotgun (WGS) entry which is preliminary data.</text>
</comment>
<protein>
    <recommendedName>
        <fullName evidence="8">Gram-positive cocci surface proteins LPxTG domain-containing protein</fullName>
    </recommendedName>
</protein>
<keyword evidence="6" id="KW-0472">Membrane</keyword>
<evidence type="ECO:0000256" key="3">
    <source>
        <dbReference type="ARBA" id="ARBA00022729"/>
    </source>
</evidence>
<gene>
    <name evidence="9" type="ORF">JKJ07_42545</name>
</gene>
<evidence type="ECO:0000256" key="1">
    <source>
        <dbReference type="ARBA" id="ARBA00022512"/>
    </source>
</evidence>
<evidence type="ECO:0000256" key="5">
    <source>
        <dbReference type="SAM" id="MobiDB-lite"/>
    </source>
</evidence>
<keyword evidence="3 7" id="KW-0732">Signal</keyword>
<feature type="domain" description="Gram-positive cocci surface proteins LPxTG" evidence="8">
    <location>
        <begin position="529"/>
        <end position="565"/>
    </location>
</feature>
<keyword evidence="4" id="KW-0572">Peptidoglycan-anchor</keyword>
<evidence type="ECO:0000256" key="7">
    <source>
        <dbReference type="SAM" id="SignalP"/>
    </source>
</evidence>
<proteinExistence type="predicted"/>
<organism evidence="9 10">
    <name type="scientific">Paractinoplanes lichenicola</name>
    <dbReference type="NCBI Taxonomy" id="2802976"/>
    <lineage>
        <taxon>Bacteria</taxon>
        <taxon>Bacillati</taxon>
        <taxon>Actinomycetota</taxon>
        <taxon>Actinomycetes</taxon>
        <taxon>Micromonosporales</taxon>
        <taxon>Micromonosporaceae</taxon>
        <taxon>Paractinoplanes</taxon>
    </lineage>
</organism>
<evidence type="ECO:0000256" key="2">
    <source>
        <dbReference type="ARBA" id="ARBA00022525"/>
    </source>
</evidence>
<feature type="transmembrane region" description="Helical" evidence="6">
    <location>
        <begin position="539"/>
        <end position="558"/>
    </location>
</feature>
<evidence type="ECO:0000256" key="4">
    <source>
        <dbReference type="ARBA" id="ARBA00023088"/>
    </source>
</evidence>
<feature type="region of interest" description="Disordered" evidence="5">
    <location>
        <begin position="58"/>
        <end position="89"/>
    </location>
</feature>
<evidence type="ECO:0000259" key="8">
    <source>
        <dbReference type="PROSITE" id="PS50847"/>
    </source>
</evidence>
<feature type="compositionally biased region" description="Basic and acidic residues" evidence="5">
    <location>
        <begin position="61"/>
        <end position="70"/>
    </location>
</feature>
<keyword evidence="2" id="KW-0964">Secreted</keyword>
<dbReference type="RefSeq" id="WP_202997694.1">
    <property type="nucleotide sequence ID" value="NZ_JAENHO010000016.1"/>
</dbReference>
<evidence type="ECO:0000313" key="9">
    <source>
        <dbReference type="EMBL" id="MBL7260983.1"/>
    </source>
</evidence>
<keyword evidence="1" id="KW-0134">Cell wall</keyword>
<keyword evidence="6" id="KW-1133">Transmembrane helix</keyword>
<feature type="chain" id="PRO_5046737876" description="Gram-positive cocci surface proteins LPxTG domain-containing protein" evidence="7">
    <location>
        <begin position="29"/>
        <end position="565"/>
    </location>
</feature>
<dbReference type="PROSITE" id="PS50847">
    <property type="entry name" value="GRAM_POS_ANCHORING"/>
    <property type="match status" value="1"/>
</dbReference>
<dbReference type="Proteomes" id="UP000598996">
    <property type="component" value="Unassembled WGS sequence"/>
</dbReference>
<feature type="region of interest" description="Disordered" evidence="5">
    <location>
        <begin position="132"/>
        <end position="203"/>
    </location>
</feature>
<accession>A0ABS1W2P4</accession>
<reference evidence="9 10" key="1">
    <citation type="submission" date="2021-01" db="EMBL/GenBank/DDBJ databases">
        <title>Actinoplanes sp. nov. LDG1-01 isolated from lichen.</title>
        <authorList>
            <person name="Saeng-In P."/>
            <person name="Phongsopitanun W."/>
            <person name="Kanchanasin P."/>
            <person name="Yuki M."/>
            <person name="Kudo T."/>
            <person name="Ohkuma M."/>
            <person name="Tanasupawat S."/>
        </authorList>
    </citation>
    <scope>NUCLEOTIDE SEQUENCE [LARGE SCALE GENOMIC DNA]</scope>
    <source>
        <strain evidence="9 10">LDG1-01</strain>
    </source>
</reference>
<sequence length="565" mass="56288">MTPARSLAASVAALGFASALTAPQPALAAPTPCERAENFAAQSGADLLKINKLEVNAPAGERPKTQERARVLSGDDSVIPDPADSDTLSEGIGMTATGALGYLGLAPKSGADGVPPARSGLAGDLADRGGAVVGGLTGGAGGGEPADEDESADGDSRADRRSKGADDVRADDDSGAAGAQGDGGQVTNKRARATSGSLSEVEVGEARTAMIAPSKVASAAYARMLGGAPDAAIAKPLLQQAPPTNAKGAQRSTLAAKAGPFRLGNGRIGAHARWDKAMACGRVAGETGRADTVLQSLSLLGSGREALVRVPGRMTSRGTTVIENHNDQARTVARSTITAGRIELAGGKVTVRVLRAPTLEAAMSATAGGKVAYRPAVVEVSGEGLPTKRLEAAGDHADFALTPNQRAMESAPLTDLGGLGKTGPLPVPGVPGLPPVAAPEPESATLPAKGMRVRVSLGDVRHAIEGHAIAARADAIKVSVAQAAGSKDRGQDGYGGKPMVSLSMSVGVLEAAAVSPEGPAVSPGGGGGLPVTGPRLDRVALTGGGLLLAGIGAVLFSLRRRRSHS</sequence>
<dbReference type="InterPro" id="IPR019931">
    <property type="entry name" value="LPXTG_anchor"/>
</dbReference>
<feature type="signal peptide" evidence="7">
    <location>
        <begin position="1"/>
        <end position="28"/>
    </location>
</feature>
<evidence type="ECO:0000256" key="6">
    <source>
        <dbReference type="SAM" id="Phobius"/>
    </source>
</evidence>
<keyword evidence="6" id="KW-0812">Transmembrane</keyword>
<feature type="compositionally biased region" description="Gly residues" evidence="5">
    <location>
        <begin position="132"/>
        <end position="144"/>
    </location>
</feature>
<keyword evidence="10" id="KW-1185">Reference proteome</keyword>
<dbReference type="EMBL" id="JAENHO010000016">
    <property type="protein sequence ID" value="MBL7260983.1"/>
    <property type="molecule type" value="Genomic_DNA"/>
</dbReference>
<evidence type="ECO:0000313" key="10">
    <source>
        <dbReference type="Proteomes" id="UP000598996"/>
    </source>
</evidence>
<name>A0ABS1W2P4_9ACTN</name>